<dbReference type="OrthoDB" id="9815825at2"/>
<sequence length="331" mass="37108">MDTFTWGIIGPGNIATEFAHDLDQIKSARHRIGAVLSHSLEKAAAFAEKEDAPRYFEDIGDFVKQAGVDAVYIATPHPLHHQETLRCLQHKLPVLCEKPLAMNSREVNEMVDAATKNQTFLMEGMWIRFLPSIGKVLSLLESKAIGKIISLKADMSYKAPHDPESRYFNPSLGGGSLLDLGIYPVFLTHLLLGKPTMIKATARLSDQHIDESCAAVFSYGNQGYALIESSLVTQTERTATIYGETGRIHIATPWNERPDRITVTIYDGSQIEYPCEWEGHGLQYEAEEVYHCIKQGKLYSDKLCHQFSLDLMATLDAIRRQTHITYPADKK</sequence>
<dbReference type="InterPro" id="IPR050984">
    <property type="entry name" value="Gfo/Idh/MocA_domain"/>
</dbReference>
<keyword evidence="6" id="KW-1185">Reference proteome</keyword>
<dbReference type="Pfam" id="PF22725">
    <property type="entry name" value="GFO_IDH_MocA_C3"/>
    <property type="match status" value="1"/>
</dbReference>
<evidence type="ECO:0000256" key="1">
    <source>
        <dbReference type="ARBA" id="ARBA00010928"/>
    </source>
</evidence>
<evidence type="ECO:0000313" key="5">
    <source>
        <dbReference type="EMBL" id="AXY78372.1"/>
    </source>
</evidence>
<name>A0A3B7MV10_9BACT</name>
<reference evidence="5 6" key="1">
    <citation type="submission" date="2018-09" db="EMBL/GenBank/DDBJ databases">
        <title>Genome sequencing of strain 6GH32-13.</title>
        <authorList>
            <person name="Weon H.-Y."/>
            <person name="Heo J."/>
            <person name="Kwon S.-W."/>
        </authorList>
    </citation>
    <scope>NUCLEOTIDE SEQUENCE [LARGE SCALE GENOMIC DNA]</scope>
    <source>
        <strain evidence="5 6">5GH32-13</strain>
    </source>
</reference>
<dbReference type="EMBL" id="CP032157">
    <property type="protein sequence ID" value="AXY78372.1"/>
    <property type="molecule type" value="Genomic_DNA"/>
</dbReference>
<accession>A0A3B7MV10</accession>
<dbReference type="InterPro" id="IPR000683">
    <property type="entry name" value="Gfo/Idh/MocA-like_OxRdtase_N"/>
</dbReference>
<dbReference type="SUPFAM" id="SSF51735">
    <property type="entry name" value="NAD(P)-binding Rossmann-fold domains"/>
    <property type="match status" value="1"/>
</dbReference>
<evidence type="ECO:0000256" key="2">
    <source>
        <dbReference type="ARBA" id="ARBA00023002"/>
    </source>
</evidence>
<dbReference type="RefSeq" id="WP_119054244.1">
    <property type="nucleotide sequence ID" value="NZ_CP032157.1"/>
</dbReference>
<proteinExistence type="inferred from homology"/>
<dbReference type="Pfam" id="PF01408">
    <property type="entry name" value="GFO_IDH_MocA"/>
    <property type="match status" value="1"/>
</dbReference>
<keyword evidence="2" id="KW-0560">Oxidoreductase</keyword>
<dbReference type="Gene3D" id="3.30.360.10">
    <property type="entry name" value="Dihydrodipicolinate Reductase, domain 2"/>
    <property type="match status" value="1"/>
</dbReference>
<dbReference type="GO" id="GO:0016491">
    <property type="term" value="F:oxidoreductase activity"/>
    <property type="evidence" value="ECO:0007669"/>
    <property type="project" value="UniProtKB-KW"/>
</dbReference>
<feature type="domain" description="Gfo/Idh/MocA-like oxidoreductase N-terminal" evidence="3">
    <location>
        <begin position="4"/>
        <end position="124"/>
    </location>
</feature>
<feature type="domain" description="GFO/IDH/MocA-like oxidoreductase" evidence="4">
    <location>
        <begin position="136"/>
        <end position="248"/>
    </location>
</feature>
<dbReference type="InterPro" id="IPR055170">
    <property type="entry name" value="GFO_IDH_MocA-like_dom"/>
</dbReference>
<dbReference type="KEGG" id="pseg:D3H65_32205"/>
<organism evidence="5 6">
    <name type="scientific">Paraflavitalea soli</name>
    <dbReference type="NCBI Taxonomy" id="2315862"/>
    <lineage>
        <taxon>Bacteria</taxon>
        <taxon>Pseudomonadati</taxon>
        <taxon>Bacteroidota</taxon>
        <taxon>Chitinophagia</taxon>
        <taxon>Chitinophagales</taxon>
        <taxon>Chitinophagaceae</taxon>
        <taxon>Paraflavitalea</taxon>
    </lineage>
</organism>
<protein>
    <submittedName>
        <fullName evidence="5">Gfo/Idh/MocA family oxidoreductase</fullName>
    </submittedName>
</protein>
<dbReference type="PANTHER" id="PTHR22604">
    <property type="entry name" value="OXIDOREDUCTASES"/>
    <property type="match status" value="1"/>
</dbReference>
<dbReference type="PANTHER" id="PTHR22604:SF105">
    <property type="entry name" value="TRANS-1,2-DIHYDROBENZENE-1,2-DIOL DEHYDROGENASE"/>
    <property type="match status" value="1"/>
</dbReference>
<evidence type="ECO:0000259" key="4">
    <source>
        <dbReference type="Pfam" id="PF22725"/>
    </source>
</evidence>
<dbReference type="Gene3D" id="3.40.50.720">
    <property type="entry name" value="NAD(P)-binding Rossmann-like Domain"/>
    <property type="match status" value="1"/>
</dbReference>
<dbReference type="AlphaFoldDB" id="A0A3B7MV10"/>
<evidence type="ECO:0000313" key="6">
    <source>
        <dbReference type="Proteomes" id="UP000263900"/>
    </source>
</evidence>
<gene>
    <name evidence="5" type="ORF">D3H65_32205</name>
</gene>
<dbReference type="InterPro" id="IPR036291">
    <property type="entry name" value="NAD(P)-bd_dom_sf"/>
</dbReference>
<dbReference type="Proteomes" id="UP000263900">
    <property type="component" value="Chromosome"/>
</dbReference>
<dbReference type="SUPFAM" id="SSF55347">
    <property type="entry name" value="Glyceraldehyde-3-phosphate dehydrogenase-like, C-terminal domain"/>
    <property type="match status" value="1"/>
</dbReference>
<dbReference type="GO" id="GO:0000166">
    <property type="term" value="F:nucleotide binding"/>
    <property type="evidence" value="ECO:0007669"/>
    <property type="project" value="InterPro"/>
</dbReference>
<evidence type="ECO:0000259" key="3">
    <source>
        <dbReference type="Pfam" id="PF01408"/>
    </source>
</evidence>
<comment type="similarity">
    <text evidence="1">Belongs to the Gfo/Idh/MocA family.</text>
</comment>